<feature type="coiled-coil region" evidence="1">
    <location>
        <begin position="157"/>
        <end position="184"/>
    </location>
</feature>
<gene>
    <name evidence="3" type="ORF">KFK09_007372</name>
</gene>
<name>A0A8T3BWB0_DENNO</name>
<keyword evidence="1" id="KW-0175">Coiled coil</keyword>
<keyword evidence="4" id="KW-1185">Reference proteome</keyword>
<accession>A0A8T3BWB0</accession>
<evidence type="ECO:0000256" key="2">
    <source>
        <dbReference type="SAM" id="MobiDB-lite"/>
    </source>
</evidence>
<evidence type="ECO:0000313" key="4">
    <source>
        <dbReference type="Proteomes" id="UP000829196"/>
    </source>
</evidence>
<feature type="compositionally biased region" description="Basic residues" evidence="2">
    <location>
        <begin position="375"/>
        <end position="384"/>
    </location>
</feature>
<comment type="caution">
    <text evidence="3">The sequence shown here is derived from an EMBL/GenBank/DDBJ whole genome shotgun (WGS) entry which is preliminary data.</text>
</comment>
<proteinExistence type="predicted"/>
<dbReference type="OrthoDB" id="779075at2759"/>
<feature type="compositionally biased region" description="Polar residues" evidence="2">
    <location>
        <begin position="320"/>
        <end position="329"/>
    </location>
</feature>
<dbReference type="AlphaFoldDB" id="A0A8T3BWB0"/>
<organism evidence="3 4">
    <name type="scientific">Dendrobium nobile</name>
    <name type="common">Orchid</name>
    <dbReference type="NCBI Taxonomy" id="94219"/>
    <lineage>
        <taxon>Eukaryota</taxon>
        <taxon>Viridiplantae</taxon>
        <taxon>Streptophyta</taxon>
        <taxon>Embryophyta</taxon>
        <taxon>Tracheophyta</taxon>
        <taxon>Spermatophyta</taxon>
        <taxon>Magnoliopsida</taxon>
        <taxon>Liliopsida</taxon>
        <taxon>Asparagales</taxon>
        <taxon>Orchidaceae</taxon>
        <taxon>Epidendroideae</taxon>
        <taxon>Malaxideae</taxon>
        <taxon>Dendrobiinae</taxon>
        <taxon>Dendrobium</taxon>
    </lineage>
</organism>
<reference evidence="3" key="1">
    <citation type="journal article" date="2022" name="Front. Genet.">
        <title>Chromosome-Scale Assembly of the Dendrobium nobile Genome Provides Insights Into the Molecular Mechanism of the Biosynthesis of the Medicinal Active Ingredient of Dendrobium.</title>
        <authorList>
            <person name="Xu Q."/>
            <person name="Niu S.-C."/>
            <person name="Li K.-L."/>
            <person name="Zheng P.-J."/>
            <person name="Zhang X.-J."/>
            <person name="Jia Y."/>
            <person name="Liu Y."/>
            <person name="Niu Y.-X."/>
            <person name="Yu L.-H."/>
            <person name="Chen D.-F."/>
            <person name="Zhang G.-Q."/>
        </authorList>
    </citation>
    <scope>NUCLEOTIDE SEQUENCE</scope>
    <source>
        <tissue evidence="3">Leaf</tissue>
    </source>
</reference>
<feature type="region of interest" description="Disordered" evidence="2">
    <location>
        <begin position="319"/>
        <end position="390"/>
    </location>
</feature>
<evidence type="ECO:0000313" key="3">
    <source>
        <dbReference type="EMBL" id="KAI0519911.1"/>
    </source>
</evidence>
<dbReference type="Proteomes" id="UP000829196">
    <property type="component" value="Unassembled WGS sequence"/>
</dbReference>
<sequence length="390" mass="43838">MAGASSSYTLPSEVRPPPPTNFKEVIASAASSLVKLGINESFFRYETYMTAGFTDGIYAGMLRPFADIDDLGRCEQLLQLGISQRFFGTFRGARMAQFTRFLQFLKSPTGQEALSRMAQRDRLARRGGDVLSAQEAGVVAGLEVQITDTDNEVTDYRKSEEAEIANLELLIREIRARIDENVNKIKESKFPGGVYVPLTVPEMNKACWQSYLHEAALTAGQSPAPINEKNLIDAVHTYSVCSFVRDTCSSTPARMDTPTPFRPTFVKRSVTLRRSVTYVPPVDFEASWKSWVQTLLLRFPLEQRLELMEQIPVGKISAKLPQSSTNPLSHLQLGEPVIREEADGEEAETEHRARHRTSTVQPGHDQEPPKDRSARREKRNRRKRDTTGEE</sequence>
<feature type="compositionally biased region" description="Basic and acidic residues" evidence="2">
    <location>
        <begin position="364"/>
        <end position="374"/>
    </location>
</feature>
<dbReference type="EMBL" id="JAGYWB010000006">
    <property type="protein sequence ID" value="KAI0519911.1"/>
    <property type="molecule type" value="Genomic_DNA"/>
</dbReference>
<evidence type="ECO:0000256" key="1">
    <source>
        <dbReference type="SAM" id="Coils"/>
    </source>
</evidence>
<protein>
    <submittedName>
        <fullName evidence="3">Uncharacterized protein</fullName>
    </submittedName>
</protein>
<dbReference type="SMR" id="A0A8T3BWB0"/>